<accession>A0ABN9FXE1</accession>
<dbReference type="Proteomes" id="UP001162483">
    <property type="component" value="Unassembled WGS sequence"/>
</dbReference>
<keyword evidence="3" id="KW-1185">Reference proteome</keyword>
<reference evidence="2" key="1">
    <citation type="submission" date="2023-05" db="EMBL/GenBank/DDBJ databases">
        <authorList>
            <person name="Stuckert A."/>
        </authorList>
    </citation>
    <scope>NUCLEOTIDE SEQUENCE</scope>
</reference>
<organism evidence="2 3">
    <name type="scientific">Staurois parvus</name>
    <dbReference type="NCBI Taxonomy" id="386267"/>
    <lineage>
        <taxon>Eukaryota</taxon>
        <taxon>Metazoa</taxon>
        <taxon>Chordata</taxon>
        <taxon>Craniata</taxon>
        <taxon>Vertebrata</taxon>
        <taxon>Euteleostomi</taxon>
        <taxon>Amphibia</taxon>
        <taxon>Batrachia</taxon>
        <taxon>Anura</taxon>
        <taxon>Neobatrachia</taxon>
        <taxon>Ranoidea</taxon>
        <taxon>Ranidae</taxon>
        <taxon>Staurois</taxon>
    </lineage>
</organism>
<dbReference type="EMBL" id="CATNWA010017604">
    <property type="protein sequence ID" value="CAI9601768.1"/>
    <property type="molecule type" value="Genomic_DNA"/>
</dbReference>
<proteinExistence type="predicted"/>
<sequence length="167" mass="19790">MEELRKLRIYAEAKKKELQQLKTATEQMSEMLEDTETLKLLLVEKDNMIMTLRDQIQTLTRVVEQQSQKVDSLEAETSQLLEEVFLKNAFIQETKVLAEKKEMRIHELEEMCRLLNMEKCKLSHECIEKTCAANKLRKERKEIVAELREAQRELACLSDDYEILKRN</sequence>
<keyword evidence="1" id="KW-0175">Coiled coil</keyword>
<dbReference type="PANTHER" id="PTHR47615:SF1">
    <property type="entry name" value="COILED-COIL DOMAIN-CONTAINING PROTEIN 158"/>
    <property type="match status" value="1"/>
</dbReference>
<dbReference type="PANTHER" id="PTHR47615">
    <property type="entry name" value="COILED-COIL DOMAIN-CONTAINING PROTEIN 158"/>
    <property type="match status" value="1"/>
</dbReference>
<feature type="non-terminal residue" evidence="2">
    <location>
        <position position="167"/>
    </location>
</feature>
<protein>
    <submittedName>
        <fullName evidence="2">Uncharacterized protein</fullName>
    </submittedName>
</protein>
<dbReference type="Pfam" id="PF15921">
    <property type="entry name" value="CCDC158"/>
    <property type="match status" value="1"/>
</dbReference>
<name>A0ABN9FXE1_9NEOB</name>
<dbReference type="InterPro" id="IPR031809">
    <property type="entry name" value="CCDC158"/>
</dbReference>
<evidence type="ECO:0000313" key="3">
    <source>
        <dbReference type="Proteomes" id="UP001162483"/>
    </source>
</evidence>
<evidence type="ECO:0000256" key="1">
    <source>
        <dbReference type="SAM" id="Coils"/>
    </source>
</evidence>
<comment type="caution">
    <text evidence="2">The sequence shown here is derived from an EMBL/GenBank/DDBJ whole genome shotgun (WGS) entry which is preliminary data.</text>
</comment>
<feature type="coiled-coil region" evidence="1">
    <location>
        <begin position="1"/>
        <end position="167"/>
    </location>
</feature>
<gene>
    <name evidence="2" type="ORF">SPARVUS_LOCUS13020357</name>
</gene>
<evidence type="ECO:0000313" key="2">
    <source>
        <dbReference type="EMBL" id="CAI9601768.1"/>
    </source>
</evidence>